<evidence type="ECO:0000313" key="7">
    <source>
        <dbReference type="Proteomes" id="UP001157017"/>
    </source>
</evidence>
<dbReference type="InterPro" id="IPR020616">
    <property type="entry name" value="Thiolase_N"/>
</dbReference>
<name>A0ABQ6JM60_9ACTN</name>
<dbReference type="PANTHER" id="PTHR34069:SF2">
    <property type="entry name" value="BETA-KETOACYL-[ACYL-CARRIER-PROTEIN] SYNTHASE III"/>
    <property type="match status" value="1"/>
</dbReference>
<evidence type="ECO:0000259" key="5">
    <source>
        <dbReference type="Pfam" id="PF08541"/>
    </source>
</evidence>
<protein>
    <recommendedName>
        <fullName evidence="8">Beta-ketoacyl-[acyl-carrier-protein] synthase III N-terminal domain-containing protein</fullName>
    </recommendedName>
</protein>
<dbReference type="EMBL" id="BSUZ01000001">
    <property type="protein sequence ID" value="GMA89338.1"/>
    <property type="molecule type" value="Genomic_DNA"/>
</dbReference>
<gene>
    <name evidence="6" type="ORF">GCM10025868_45880</name>
</gene>
<reference evidence="7" key="1">
    <citation type="journal article" date="2019" name="Int. J. Syst. Evol. Microbiol.">
        <title>The Global Catalogue of Microorganisms (GCM) 10K type strain sequencing project: providing services to taxonomists for standard genome sequencing and annotation.</title>
        <authorList>
            <consortium name="The Broad Institute Genomics Platform"/>
            <consortium name="The Broad Institute Genome Sequencing Center for Infectious Disease"/>
            <person name="Wu L."/>
            <person name="Ma J."/>
        </authorList>
    </citation>
    <scope>NUCLEOTIDE SEQUENCE [LARGE SCALE GENOMIC DNA]</scope>
    <source>
        <strain evidence="7">NBRC 108730</strain>
    </source>
</reference>
<organism evidence="6 7">
    <name type="scientific">Angustibacter aerolatus</name>
    <dbReference type="NCBI Taxonomy" id="1162965"/>
    <lineage>
        <taxon>Bacteria</taxon>
        <taxon>Bacillati</taxon>
        <taxon>Actinomycetota</taxon>
        <taxon>Actinomycetes</taxon>
        <taxon>Kineosporiales</taxon>
        <taxon>Kineosporiaceae</taxon>
    </lineage>
</organism>
<evidence type="ECO:0000313" key="6">
    <source>
        <dbReference type="EMBL" id="GMA89338.1"/>
    </source>
</evidence>
<dbReference type="Pfam" id="PF00108">
    <property type="entry name" value="Thiolase_N"/>
    <property type="match status" value="1"/>
</dbReference>
<dbReference type="SUPFAM" id="SSF53901">
    <property type="entry name" value="Thiolase-like"/>
    <property type="match status" value="1"/>
</dbReference>
<feature type="region of interest" description="Disordered" evidence="3">
    <location>
        <begin position="106"/>
        <end position="160"/>
    </location>
</feature>
<keyword evidence="1" id="KW-0808">Transferase</keyword>
<evidence type="ECO:0000256" key="2">
    <source>
        <dbReference type="ARBA" id="ARBA00023315"/>
    </source>
</evidence>
<feature type="domain" description="Beta-ketoacyl-[acyl-carrier-protein] synthase III C-terminal" evidence="5">
    <location>
        <begin position="192"/>
        <end position="228"/>
    </location>
</feature>
<proteinExistence type="predicted"/>
<evidence type="ECO:0000256" key="3">
    <source>
        <dbReference type="SAM" id="MobiDB-lite"/>
    </source>
</evidence>
<feature type="domain" description="Thiolase N-terminal" evidence="4">
    <location>
        <begin position="7"/>
        <end position="102"/>
    </location>
</feature>
<comment type="caution">
    <text evidence="6">The sequence shown here is derived from an EMBL/GenBank/DDBJ whole genome shotgun (WGS) entry which is preliminary data.</text>
</comment>
<keyword evidence="7" id="KW-1185">Reference proteome</keyword>
<dbReference type="PANTHER" id="PTHR34069">
    <property type="entry name" value="3-OXOACYL-[ACYL-CARRIER-PROTEIN] SYNTHASE 3"/>
    <property type="match status" value="1"/>
</dbReference>
<dbReference type="Gene3D" id="3.40.47.10">
    <property type="match status" value="2"/>
</dbReference>
<dbReference type="Proteomes" id="UP001157017">
    <property type="component" value="Unassembled WGS sequence"/>
</dbReference>
<evidence type="ECO:0000256" key="1">
    <source>
        <dbReference type="ARBA" id="ARBA00022679"/>
    </source>
</evidence>
<keyword evidence="2" id="KW-0012">Acyltransferase</keyword>
<feature type="compositionally biased region" description="Basic residues" evidence="3">
    <location>
        <begin position="106"/>
        <end position="135"/>
    </location>
</feature>
<accession>A0ABQ6JM60</accession>
<sequence>MSRRWAREDESVVDMAEAASRKALEAAGLDASRIGAVLVATVTHPFQTPTAAALLTHRLGATPAAAMDVAAACAGFCHALALAGDMVTGGSAEHVLVVGVDKPVGLHRPRRPRHRVHLRRRRRRRGGRPVRHPRHRPDGLGLGRRAVGHHPPAQQWLDDPTSPDFSSAFSMKGQAVFRWAVWQMAPVAQQALEKAGVSADDLDAFIPHQANMRIVDSLCKTLKPARARARRARHRRDRQHVVGVHPARDGADAPRG</sequence>
<evidence type="ECO:0008006" key="8">
    <source>
        <dbReference type="Google" id="ProtNLM"/>
    </source>
</evidence>
<dbReference type="InterPro" id="IPR016039">
    <property type="entry name" value="Thiolase-like"/>
</dbReference>
<evidence type="ECO:0000259" key="4">
    <source>
        <dbReference type="Pfam" id="PF00108"/>
    </source>
</evidence>
<dbReference type="InterPro" id="IPR013747">
    <property type="entry name" value="ACP_syn_III_C"/>
</dbReference>
<dbReference type="Pfam" id="PF08541">
    <property type="entry name" value="ACP_syn_III_C"/>
    <property type="match status" value="1"/>
</dbReference>